<dbReference type="SUPFAM" id="SSF53850">
    <property type="entry name" value="Periplasmic binding protein-like II"/>
    <property type="match status" value="1"/>
</dbReference>
<dbReference type="AlphaFoldDB" id="A0A0N1PGK1"/>
<evidence type="ECO:0000313" key="1">
    <source>
        <dbReference type="EMBL" id="KPJ13367.1"/>
    </source>
</evidence>
<dbReference type="EMBL" id="KQ460636">
    <property type="protein sequence ID" value="KPJ13367.1"/>
    <property type="molecule type" value="Genomic_DNA"/>
</dbReference>
<gene>
    <name evidence="1" type="ORF">RR48_04406</name>
</gene>
<evidence type="ECO:0000313" key="2">
    <source>
        <dbReference type="Proteomes" id="UP000053240"/>
    </source>
</evidence>
<keyword evidence="2" id="KW-1185">Reference proteome</keyword>
<organism evidence="1 2">
    <name type="scientific">Papilio machaon</name>
    <name type="common">Old World swallowtail butterfly</name>
    <dbReference type="NCBI Taxonomy" id="76193"/>
    <lineage>
        <taxon>Eukaryota</taxon>
        <taxon>Metazoa</taxon>
        <taxon>Ecdysozoa</taxon>
        <taxon>Arthropoda</taxon>
        <taxon>Hexapoda</taxon>
        <taxon>Insecta</taxon>
        <taxon>Pterygota</taxon>
        <taxon>Neoptera</taxon>
        <taxon>Endopterygota</taxon>
        <taxon>Lepidoptera</taxon>
        <taxon>Glossata</taxon>
        <taxon>Ditrysia</taxon>
        <taxon>Papilionoidea</taxon>
        <taxon>Papilionidae</taxon>
        <taxon>Papilioninae</taxon>
        <taxon>Papilio</taxon>
    </lineage>
</organism>
<name>A0A0N1PGK1_PAPMA</name>
<dbReference type="InParanoid" id="A0A0N1PGK1"/>
<dbReference type="Proteomes" id="UP000053240">
    <property type="component" value="Unassembled WGS sequence"/>
</dbReference>
<accession>A0A0N1PGK1</accession>
<reference evidence="1 2" key="1">
    <citation type="journal article" date="2015" name="Nat. Commun.">
        <title>Outbred genome sequencing and CRISPR/Cas9 gene editing in butterflies.</title>
        <authorList>
            <person name="Li X."/>
            <person name="Fan D."/>
            <person name="Zhang W."/>
            <person name="Liu G."/>
            <person name="Zhang L."/>
            <person name="Zhao L."/>
            <person name="Fang X."/>
            <person name="Chen L."/>
            <person name="Dong Y."/>
            <person name="Chen Y."/>
            <person name="Ding Y."/>
            <person name="Zhao R."/>
            <person name="Feng M."/>
            <person name="Zhu Y."/>
            <person name="Feng Y."/>
            <person name="Jiang X."/>
            <person name="Zhu D."/>
            <person name="Xiang H."/>
            <person name="Feng X."/>
            <person name="Li S."/>
            <person name="Wang J."/>
            <person name="Zhang G."/>
            <person name="Kronforst M.R."/>
            <person name="Wang W."/>
        </authorList>
    </citation>
    <scope>NUCLEOTIDE SEQUENCE [LARGE SCALE GENOMIC DNA]</scope>
    <source>
        <strain evidence="1">Ya'a_city_454_Pm</strain>
        <tissue evidence="1">Whole body</tissue>
    </source>
</reference>
<protein>
    <submittedName>
        <fullName evidence="1">Uncharacterized protein</fullName>
    </submittedName>
</protein>
<sequence>MLAESEGFKIKFAATHDPDIYSVVKEDMSASGVFSLIQKGDVDIVFGGISLLRERSEAFSYLYEHLAYTDELVVLVKKAGPVAPWKNIYLEFTYQVSNAKDLEKYQMEPCIPNNIKGLINSMTGTKYDVDMDEDCNKIMTSMHTVIPNNFTGPTFLSGFMTYGGQCGTTALKVHLLRPV</sequence>
<proteinExistence type="predicted"/>
<dbReference type="Gene3D" id="3.40.190.10">
    <property type="entry name" value="Periplasmic binding protein-like II"/>
    <property type="match status" value="1"/>
</dbReference>